<protein>
    <submittedName>
        <fullName evidence="2">Uncharacterized protein</fullName>
    </submittedName>
</protein>
<proteinExistence type="predicted"/>
<keyword evidence="1" id="KW-0175">Coiled coil</keyword>
<name>A0ABQ9WQR8_9EUKA</name>
<feature type="coiled-coil region" evidence="1">
    <location>
        <begin position="191"/>
        <end position="228"/>
    </location>
</feature>
<comment type="caution">
    <text evidence="2">The sequence shown here is derived from an EMBL/GenBank/DDBJ whole genome shotgun (WGS) entry which is preliminary data.</text>
</comment>
<gene>
    <name evidence="2" type="ORF">BLNAU_23247</name>
</gene>
<keyword evidence="3" id="KW-1185">Reference proteome</keyword>
<accession>A0ABQ9WQR8</accession>
<evidence type="ECO:0000256" key="1">
    <source>
        <dbReference type="SAM" id="Coils"/>
    </source>
</evidence>
<organism evidence="2 3">
    <name type="scientific">Blattamonas nauphoetae</name>
    <dbReference type="NCBI Taxonomy" id="2049346"/>
    <lineage>
        <taxon>Eukaryota</taxon>
        <taxon>Metamonada</taxon>
        <taxon>Preaxostyla</taxon>
        <taxon>Oxymonadida</taxon>
        <taxon>Blattamonas</taxon>
    </lineage>
</organism>
<evidence type="ECO:0000313" key="2">
    <source>
        <dbReference type="EMBL" id="KAK2941841.1"/>
    </source>
</evidence>
<sequence>MNYPTIESVMEWLSDSSVHPRNKVNSFQWFHIPSLLTTHIQSQQEQPTKQNNEVLSQLLQRMMTILDECFDCHTPIANKRLLHSSLSQLSQSPSLEPKIKRGAVHCLGSLEILDEGRFAIVETSQLDLMESNVRTIADLKEQLTKQQQLNQYEHLLAMRAKKEGELAELLVEEQSVHWQMWALQIEKVQILKERQWQRRELMSEKQKLKEKKREIEELKQIVQQMETEMARRREFVRVKYRRRSDFRYAQI</sequence>
<dbReference type="Proteomes" id="UP001281761">
    <property type="component" value="Unassembled WGS sequence"/>
</dbReference>
<reference evidence="2 3" key="1">
    <citation type="journal article" date="2022" name="bioRxiv">
        <title>Genomics of Preaxostyla Flagellates Illuminates Evolutionary Transitions and the Path Towards Mitochondrial Loss.</title>
        <authorList>
            <person name="Novak L.V.F."/>
            <person name="Treitli S.C."/>
            <person name="Pyrih J."/>
            <person name="Halakuc P."/>
            <person name="Pipaliya S.V."/>
            <person name="Vacek V."/>
            <person name="Brzon O."/>
            <person name="Soukal P."/>
            <person name="Eme L."/>
            <person name="Dacks J.B."/>
            <person name="Karnkowska A."/>
            <person name="Elias M."/>
            <person name="Hampl V."/>
        </authorList>
    </citation>
    <scope>NUCLEOTIDE SEQUENCE [LARGE SCALE GENOMIC DNA]</scope>
    <source>
        <strain evidence="2">NAU3</strain>
        <tissue evidence="2">Gut</tissue>
    </source>
</reference>
<evidence type="ECO:0000313" key="3">
    <source>
        <dbReference type="Proteomes" id="UP001281761"/>
    </source>
</evidence>
<dbReference type="EMBL" id="JARBJD010000457">
    <property type="protein sequence ID" value="KAK2941841.1"/>
    <property type="molecule type" value="Genomic_DNA"/>
</dbReference>